<feature type="transmembrane region" description="Helical" evidence="1">
    <location>
        <begin position="85"/>
        <end position="105"/>
    </location>
</feature>
<name>A0A939GBZ5_9BACT</name>
<keyword evidence="3" id="KW-1185">Reference proteome</keyword>
<keyword evidence="1" id="KW-1133">Transmembrane helix</keyword>
<feature type="transmembrane region" description="Helical" evidence="1">
    <location>
        <begin position="391"/>
        <end position="409"/>
    </location>
</feature>
<accession>A0A939GBZ5</accession>
<dbReference type="AlphaFoldDB" id="A0A939GBZ5"/>
<feature type="transmembrane region" description="Helical" evidence="1">
    <location>
        <begin position="268"/>
        <end position="290"/>
    </location>
</feature>
<keyword evidence="1" id="KW-0812">Transmembrane</keyword>
<feature type="transmembrane region" description="Helical" evidence="1">
    <location>
        <begin position="462"/>
        <end position="483"/>
    </location>
</feature>
<feature type="transmembrane region" description="Helical" evidence="1">
    <location>
        <begin position="503"/>
        <end position="522"/>
    </location>
</feature>
<evidence type="ECO:0000313" key="2">
    <source>
        <dbReference type="EMBL" id="MBO0934760.1"/>
    </source>
</evidence>
<gene>
    <name evidence="2" type="ORF">J2I48_27365</name>
</gene>
<feature type="transmembrane region" description="Helical" evidence="1">
    <location>
        <begin position="204"/>
        <end position="223"/>
    </location>
</feature>
<sequence>MKTVTLWLTDRLPFLWRGLGVNYTQLRAILGVKLTLDNRRPATVFQRWDKKETDSNYSFYISLAIYAFMGIFAALMLAFVPRAALVPAGVFFFGYIMVICALTLINDFSSVVLDTSDNQIMLFRPVDGRTILVARIIHVISYLFTLTLAISITGIVVIGVRFGVGAGLLTLLLSLLMAVLMVFITNVVYLGLMQFTSERKLRELINYVQIVTAIVFYAGFQIMPRLIDKASFNEQSFLWKWWHYLLPPYWAAGSLDMIINHHVDAPHLLLLSLMLFMPFAGLWVMARVLAPAFNQKLGSLDATNNAPEQAALALSASPKPSIADRLGAWLTTSSIERAAFSFVWHISDRDRQFKLKAYPQLGYGLAFVLFTSLNKAGFMGGAEGVPINHLLILYMGVLFMMAAMGLTAVSDNFKAAWIYASAPITRPGELLAGRFKAVVVKLMLPYFALLAGYVFYLKGPGVAFDVVFAFVNSLAMLLISEFFQKRQFPFSASQDALKRNMTARTFMILPVFGLVGFLHWGLSKYIPYGTVVALPIMAGFVWLLFRAFRQTSWAEIRQDA</sequence>
<feature type="transmembrane region" description="Helical" evidence="1">
    <location>
        <begin position="361"/>
        <end position="379"/>
    </location>
</feature>
<dbReference type="Proteomes" id="UP000664795">
    <property type="component" value="Unassembled WGS sequence"/>
</dbReference>
<feature type="transmembrane region" description="Helical" evidence="1">
    <location>
        <begin position="57"/>
        <end position="79"/>
    </location>
</feature>
<feature type="transmembrane region" description="Helical" evidence="1">
    <location>
        <begin position="528"/>
        <end position="548"/>
    </location>
</feature>
<proteinExistence type="predicted"/>
<reference evidence="2 3" key="1">
    <citation type="submission" date="2021-03" db="EMBL/GenBank/DDBJ databases">
        <title>Fibrella sp. HMF5036 genome sequencing and assembly.</title>
        <authorList>
            <person name="Kang H."/>
            <person name="Kim H."/>
            <person name="Bae S."/>
            <person name="Joh K."/>
        </authorList>
    </citation>
    <scope>NUCLEOTIDE SEQUENCE [LARGE SCALE GENOMIC DNA]</scope>
    <source>
        <strain evidence="2 3">HMF5036</strain>
    </source>
</reference>
<protein>
    <submittedName>
        <fullName evidence="2">Uncharacterized protein</fullName>
    </submittedName>
</protein>
<evidence type="ECO:0000256" key="1">
    <source>
        <dbReference type="SAM" id="Phobius"/>
    </source>
</evidence>
<feature type="transmembrane region" description="Helical" evidence="1">
    <location>
        <begin position="139"/>
        <end position="162"/>
    </location>
</feature>
<feature type="transmembrane region" description="Helical" evidence="1">
    <location>
        <begin position="438"/>
        <end position="456"/>
    </location>
</feature>
<keyword evidence="1" id="KW-0472">Membrane</keyword>
<feature type="transmembrane region" description="Helical" evidence="1">
    <location>
        <begin position="168"/>
        <end position="192"/>
    </location>
</feature>
<dbReference type="RefSeq" id="WP_207338726.1">
    <property type="nucleotide sequence ID" value="NZ_JAFMYU010000037.1"/>
</dbReference>
<evidence type="ECO:0000313" key="3">
    <source>
        <dbReference type="Proteomes" id="UP000664795"/>
    </source>
</evidence>
<dbReference type="EMBL" id="JAFMYU010000037">
    <property type="protein sequence ID" value="MBO0934760.1"/>
    <property type="molecule type" value="Genomic_DNA"/>
</dbReference>
<comment type="caution">
    <text evidence="2">The sequence shown here is derived from an EMBL/GenBank/DDBJ whole genome shotgun (WGS) entry which is preliminary data.</text>
</comment>
<organism evidence="2 3">
    <name type="scientific">Fibrella aquatilis</name>
    <dbReference type="NCBI Taxonomy" id="2817059"/>
    <lineage>
        <taxon>Bacteria</taxon>
        <taxon>Pseudomonadati</taxon>
        <taxon>Bacteroidota</taxon>
        <taxon>Cytophagia</taxon>
        <taxon>Cytophagales</taxon>
        <taxon>Spirosomataceae</taxon>
        <taxon>Fibrella</taxon>
    </lineage>
</organism>